<organism evidence="1 2">
    <name type="scientific">Occallatibacter riparius</name>
    <dbReference type="NCBI Taxonomy" id="1002689"/>
    <lineage>
        <taxon>Bacteria</taxon>
        <taxon>Pseudomonadati</taxon>
        <taxon>Acidobacteriota</taxon>
        <taxon>Terriglobia</taxon>
        <taxon>Terriglobales</taxon>
        <taxon>Acidobacteriaceae</taxon>
        <taxon>Occallatibacter</taxon>
    </lineage>
</organism>
<dbReference type="AlphaFoldDB" id="A0A9J7BL23"/>
<protein>
    <submittedName>
        <fullName evidence="1">Uncharacterized protein</fullName>
    </submittedName>
</protein>
<keyword evidence="2" id="KW-1185">Reference proteome</keyword>
<proteinExistence type="predicted"/>
<dbReference type="EMBL" id="CP093313">
    <property type="protein sequence ID" value="UWZ83580.1"/>
    <property type="molecule type" value="Genomic_DNA"/>
</dbReference>
<gene>
    <name evidence="1" type="ORF">MOP44_23810</name>
</gene>
<reference evidence="1" key="1">
    <citation type="submission" date="2021-04" db="EMBL/GenBank/DDBJ databases">
        <title>Phylogenetic analysis of Acidobacteriaceae.</title>
        <authorList>
            <person name="Qiu L."/>
            <person name="Zhang Q."/>
        </authorList>
    </citation>
    <scope>NUCLEOTIDE SEQUENCE</scope>
    <source>
        <strain evidence="1">DSM 25168</strain>
    </source>
</reference>
<name>A0A9J7BL23_9BACT</name>
<evidence type="ECO:0000313" key="1">
    <source>
        <dbReference type="EMBL" id="UWZ83580.1"/>
    </source>
</evidence>
<dbReference type="RefSeq" id="WP_260792915.1">
    <property type="nucleotide sequence ID" value="NZ_CP093313.1"/>
</dbReference>
<evidence type="ECO:0000313" key="2">
    <source>
        <dbReference type="Proteomes" id="UP001059380"/>
    </source>
</evidence>
<sequence>MPAAGDPAAGLLIVLIVESLCTGLKWARGVGQKLTSNEQKSGKMWSGRFLCLFLLLAATLTSPSTGQSVQTAAGAAGFCFHASGVNLPIGKFLLIRKGDQFGALRITQITPRTQSKPTAGEWLGSVEYESYFILKPSDSFSNLANRKHSGELRFGRMKGFGFHYSWQSGNQEAVVGPWKFRFFDQDGMFMTAVDFWNGVDHDSGLEFAPTNITEVNQLNPRERELHWYPYDRDRDIQCPVQAFGKQNPSTISSTHD</sequence>
<dbReference type="KEGG" id="orp:MOP44_23810"/>
<dbReference type="Proteomes" id="UP001059380">
    <property type="component" value="Chromosome"/>
</dbReference>
<accession>A0A9J7BL23</accession>